<keyword evidence="2" id="KW-1185">Reference proteome</keyword>
<reference evidence="1 2" key="1">
    <citation type="journal article" date="2012" name="Nature">
        <title>Repeated polyploidization of Gossypium genomes and the evolution of spinnable cotton fibres.</title>
        <authorList>
            <person name="Paterson A.H."/>
            <person name="Wendel J.F."/>
            <person name="Gundlach H."/>
            <person name="Guo H."/>
            <person name="Jenkins J."/>
            <person name="Jin D."/>
            <person name="Llewellyn D."/>
            <person name="Showmaker K.C."/>
            <person name="Shu S."/>
            <person name="Udall J."/>
            <person name="Yoo M.J."/>
            <person name="Byers R."/>
            <person name="Chen W."/>
            <person name="Doron-Faigenboim A."/>
            <person name="Duke M.V."/>
            <person name="Gong L."/>
            <person name="Grimwood J."/>
            <person name="Grover C."/>
            <person name="Grupp K."/>
            <person name="Hu G."/>
            <person name="Lee T.H."/>
            <person name="Li J."/>
            <person name="Lin L."/>
            <person name="Liu T."/>
            <person name="Marler B.S."/>
            <person name="Page J.T."/>
            <person name="Roberts A.W."/>
            <person name="Romanel E."/>
            <person name="Sanders W.S."/>
            <person name="Szadkowski E."/>
            <person name="Tan X."/>
            <person name="Tang H."/>
            <person name="Xu C."/>
            <person name="Wang J."/>
            <person name="Wang Z."/>
            <person name="Zhang D."/>
            <person name="Zhang L."/>
            <person name="Ashrafi H."/>
            <person name="Bedon F."/>
            <person name="Bowers J.E."/>
            <person name="Brubaker C.L."/>
            <person name="Chee P.W."/>
            <person name="Das S."/>
            <person name="Gingle A.R."/>
            <person name="Haigler C.H."/>
            <person name="Harker D."/>
            <person name="Hoffmann L.V."/>
            <person name="Hovav R."/>
            <person name="Jones D.C."/>
            <person name="Lemke C."/>
            <person name="Mansoor S."/>
            <person name="ur Rahman M."/>
            <person name="Rainville L.N."/>
            <person name="Rambani A."/>
            <person name="Reddy U.K."/>
            <person name="Rong J.K."/>
            <person name="Saranga Y."/>
            <person name="Scheffler B.E."/>
            <person name="Scheffler J.A."/>
            <person name="Stelly D.M."/>
            <person name="Triplett B.A."/>
            <person name="Van Deynze A."/>
            <person name="Vaslin M.F."/>
            <person name="Waghmare V.N."/>
            <person name="Walford S.A."/>
            <person name="Wright R.J."/>
            <person name="Zaki E.A."/>
            <person name="Zhang T."/>
            <person name="Dennis E.S."/>
            <person name="Mayer K.F."/>
            <person name="Peterson D.G."/>
            <person name="Rokhsar D.S."/>
            <person name="Wang X."/>
            <person name="Schmutz J."/>
        </authorList>
    </citation>
    <scope>NUCLEOTIDE SEQUENCE [LARGE SCALE GENOMIC DNA]</scope>
</reference>
<proteinExistence type="predicted"/>
<evidence type="ECO:0000313" key="1">
    <source>
        <dbReference type="EMBL" id="KJB46265.1"/>
    </source>
</evidence>
<dbReference type="Proteomes" id="UP000032304">
    <property type="component" value="Chromosome 7"/>
</dbReference>
<accession>A0A0D2TS17</accession>
<protein>
    <submittedName>
        <fullName evidence="1">Uncharacterized protein</fullName>
    </submittedName>
</protein>
<dbReference type="AlphaFoldDB" id="A0A0D2TS17"/>
<dbReference type="EMBL" id="CM001746">
    <property type="protein sequence ID" value="KJB46265.1"/>
    <property type="molecule type" value="Genomic_DNA"/>
</dbReference>
<dbReference type="Gramene" id="KJB46265">
    <property type="protein sequence ID" value="KJB46265"/>
    <property type="gene ID" value="B456_007G355400"/>
</dbReference>
<gene>
    <name evidence="1" type="ORF">B456_007G355400</name>
</gene>
<dbReference type="OMA" id="YRGNKMS"/>
<dbReference type="PANTHER" id="PTHR38223:SF4">
    <property type="match status" value="1"/>
</dbReference>
<dbReference type="PANTHER" id="PTHR38223">
    <property type="match status" value="1"/>
</dbReference>
<evidence type="ECO:0000313" key="2">
    <source>
        <dbReference type="Proteomes" id="UP000032304"/>
    </source>
</evidence>
<sequence>MAGLQYNFFPTDFFYPRPAQSTPSPAVDSTPPAALTTPIEEKNIVDDDNKKPRIVVYRGNKMSVSIRKQGEQRGRIYVRNRVEQIKLSRN</sequence>
<organism evidence="1 2">
    <name type="scientific">Gossypium raimondii</name>
    <name type="common">Peruvian cotton</name>
    <name type="synonym">Gossypium klotzschianum subsp. raimondii</name>
    <dbReference type="NCBI Taxonomy" id="29730"/>
    <lineage>
        <taxon>Eukaryota</taxon>
        <taxon>Viridiplantae</taxon>
        <taxon>Streptophyta</taxon>
        <taxon>Embryophyta</taxon>
        <taxon>Tracheophyta</taxon>
        <taxon>Spermatophyta</taxon>
        <taxon>Magnoliopsida</taxon>
        <taxon>eudicotyledons</taxon>
        <taxon>Gunneridae</taxon>
        <taxon>Pentapetalae</taxon>
        <taxon>rosids</taxon>
        <taxon>malvids</taxon>
        <taxon>Malvales</taxon>
        <taxon>Malvaceae</taxon>
        <taxon>Malvoideae</taxon>
        <taxon>Gossypium</taxon>
    </lineage>
</organism>
<name>A0A0D2TS17_GOSRA</name>